<dbReference type="KEGG" id="rsin:B6N60_00078"/>
<organism evidence="1 2">
    <name type="scientific">Richelia sinica FACHB-800</name>
    <dbReference type="NCBI Taxonomy" id="1357546"/>
    <lineage>
        <taxon>Bacteria</taxon>
        <taxon>Bacillati</taxon>
        <taxon>Cyanobacteriota</taxon>
        <taxon>Cyanophyceae</taxon>
        <taxon>Nostocales</taxon>
        <taxon>Nostocaceae</taxon>
        <taxon>Richelia</taxon>
    </lineage>
</organism>
<reference evidence="1" key="1">
    <citation type="submission" date="2017-04" db="EMBL/GenBank/DDBJ databases">
        <title>Genome deletions in a multicellular cyanobacterial endosymbiont for morphological adaptation in marine diatoms.</title>
        <authorList>
            <person name="Wang Y."/>
            <person name="Gao H."/>
            <person name="Li R."/>
            <person name="Xu X."/>
        </authorList>
    </citation>
    <scope>NUCLEOTIDE SEQUENCE</scope>
    <source>
        <strain evidence="1">FACHB 800</strain>
    </source>
</reference>
<keyword evidence="2" id="KW-1185">Reference proteome</keyword>
<gene>
    <name evidence="1" type="ORF">B6N60_00078</name>
</gene>
<evidence type="ECO:0000313" key="2">
    <source>
        <dbReference type="Proteomes" id="UP000683511"/>
    </source>
</evidence>
<sequence>MLATDKPTCATPTCQGDSWGGVFWHLSVVEQTGYEPAKIKITNYLQPISH</sequence>
<protein>
    <submittedName>
        <fullName evidence="1">Uncharacterized protein</fullName>
    </submittedName>
</protein>
<dbReference type="AlphaFoldDB" id="A0A975Y2S8"/>
<evidence type="ECO:0000313" key="1">
    <source>
        <dbReference type="EMBL" id="QXE21404.1"/>
    </source>
</evidence>
<proteinExistence type="predicted"/>
<dbReference type="EMBL" id="CP021056">
    <property type="protein sequence ID" value="QXE21404.1"/>
    <property type="molecule type" value="Genomic_DNA"/>
</dbReference>
<dbReference type="Proteomes" id="UP000683511">
    <property type="component" value="Chromosome"/>
</dbReference>
<accession>A0A975Y2S8</accession>
<name>A0A975Y2S8_9NOST</name>